<dbReference type="InterPro" id="IPR003787">
    <property type="entry name" value="Sulphur_relay_DsrE/F-like"/>
</dbReference>
<evidence type="ECO:0000259" key="1">
    <source>
        <dbReference type="Pfam" id="PF01206"/>
    </source>
</evidence>
<feature type="domain" description="UPF0033" evidence="1">
    <location>
        <begin position="5"/>
        <end position="67"/>
    </location>
</feature>
<protein>
    <submittedName>
        <fullName evidence="2">SirA family protein</fullName>
    </submittedName>
</protein>
<dbReference type="AlphaFoldDB" id="A0A109W686"/>
<dbReference type="SUPFAM" id="SSF75169">
    <property type="entry name" value="DsrEFH-like"/>
    <property type="match status" value="1"/>
</dbReference>
<dbReference type="NCBIfam" id="TIGR03527">
    <property type="entry name" value="selenium_YedF"/>
    <property type="match status" value="1"/>
</dbReference>
<dbReference type="EMBL" id="CP014230">
    <property type="protein sequence ID" value="AMD93260.1"/>
    <property type="molecule type" value="Genomic_DNA"/>
</dbReference>
<dbReference type="OrthoDB" id="9801500at2"/>
<dbReference type="RefSeq" id="WP_066606386.1">
    <property type="nucleotide sequence ID" value="NZ_CP014230.1"/>
</dbReference>
<dbReference type="KEGG" id="doa:AXF15_09210"/>
<reference evidence="3" key="1">
    <citation type="submission" date="2016-02" db="EMBL/GenBank/DDBJ databases">
        <authorList>
            <person name="Holder M.E."/>
            <person name="Ajami N.J."/>
            <person name="Petrosino J.F."/>
        </authorList>
    </citation>
    <scope>NUCLEOTIDE SEQUENCE [LARGE SCALE GENOMIC DNA]</scope>
    <source>
        <strain evidence="3">DSM 12838</strain>
    </source>
</reference>
<dbReference type="InterPro" id="IPR027396">
    <property type="entry name" value="DsrEFH-like"/>
</dbReference>
<evidence type="ECO:0000313" key="2">
    <source>
        <dbReference type="EMBL" id="AMD93260.1"/>
    </source>
</evidence>
<gene>
    <name evidence="2" type="ORF">AXF15_09210</name>
</gene>
<dbReference type="Pfam" id="PF02635">
    <property type="entry name" value="DsrE"/>
    <property type="match status" value="1"/>
</dbReference>
<proteinExistence type="predicted"/>
<dbReference type="Proteomes" id="UP000063964">
    <property type="component" value="Chromosome"/>
</dbReference>
<dbReference type="InterPro" id="IPR036868">
    <property type="entry name" value="TusA-like_sf"/>
</dbReference>
<dbReference type="SUPFAM" id="SSF64307">
    <property type="entry name" value="SirA-like"/>
    <property type="match status" value="1"/>
</dbReference>
<name>A0A109W686_9BACT</name>
<dbReference type="Pfam" id="PF01206">
    <property type="entry name" value="TusA"/>
    <property type="match status" value="1"/>
</dbReference>
<dbReference type="Gene3D" id="3.30.110.40">
    <property type="entry name" value="TusA-like domain"/>
    <property type="match status" value="1"/>
</dbReference>
<accession>A0A109W686</accession>
<dbReference type="STRING" id="888061.AXF15_09210"/>
<sequence>MSVLLNCEGEACPNPVLRCKALLDSQPVPSLQVIVDNDAARENVSRFLLSRGMRIEKTVHENSLWSIFAVSQDGAPALQPEPSARPGCDLATGGRTLVFLTTDAIGQGDATLGQRLMENFLRTLPELGDSLWRIVMVNGAVRLAASGHPALPLLQALEAAGVSILVCGTCLEFFGLMDKKSVGQVTNMLDVVTSQQMADKVITI</sequence>
<organism evidence="2 3">
    <name type="scientific">Desulfomicrobium orale DSM 12838</name>
    <dbReference type="NCBI Taxonomy" id="888061"/>
    <lineage>
        <taxon>Bacteria</taxon>
        <taxon>Pseudomonadati</taxon>
        <taxon>Thermodesulfobacteriota</taxon>
        <taxon>Desulfovibrionia</taxon>
        <taxon>Desulfovibrionales</taxon>
        <taxon>Desulfomicrobiaceae</taxon>
        <taxon>Desulfomicrobium</taxon>
    </lineage>
</organism>
<dbReference type="InterPro" id="IPR019870">
    <property type="entry name" value="Se_metab_YedF"/>
</dbReference>
<dbReference type="InterPro" id="IPR001455">
    <property type="entry name" value="TusA-like"/>
</dbReference>
<evidence type="ECO:0000313" key="3">
    <source>
        <dbReference type="Proteomes" id="UP000063964"/>
    </source>
</evidence>
<keyword evidence="3" id="KW-1185">Reference proteome</keyword>